<feature type="domain" description="Transcription regulator TrmB N-terminal" evidence="1">
    <location>
        <begin position="10"/>
        <end position="78"/>
    </location>
</feature>
<dbReference type="InterPro" id="IPR036390">
    <property type="entry name" value="WH_DNA-bd_sf"/>
</dbReference>
<sequence>MVVNSITERLAHLGFSEYEARAYIALLVKNPVSAYEIAKSSGIPTSKIYEVLSRLSEKKVVSILGEDGTKKYMPADPEEFIAGFRNGMESNLKALQDDLSSLSKETTVSYIWNILDHEYLMEKAHRTILDSKKTLLVSIWKEELDLLEPFFRRATSKGVHIAMVHFGMPSVRIGQVYPHPIEETLYREKGGRGLVIVSDSETALMATIHKDSRVEGAWSSNKGFVTLAEDYIKHDVYIMKVVKRFNSELITKFGPRYEKMRDVFNDEENR</sequence>
<gene>
    <name evidence="2" type="ORF">NBG4_100020</name>
</gene>
<dbReference type="OrthoDB" id="9786462at2"/>
<dbReference type="EMBL" id="OUUY01000002">
    <property type="protein sequence ID" value="SPP99580.1"/>
    <property type="molecule type" value="Genomic_DNA"/>
</dbReference>
<dbReference type="Pfam" id="PF01978">
    <property type="entry name" value="TrmB"/>
    <property type="match status" value="1"/>
</dbReference>
<proteinExistence type="predicted"/>
<dbReference type="InterPro" id="IPR011991">
    <property type="entry name" value="ArsR-like_HTH"/>
</dbReference>
<evidence type="ECO:0000313" key="2">
    <source>
        <dbReference type="EMBL" id="SPP99580.1"/>
    </source>
</evidence>
<dbReference type="InterPro" id="IPR051797">
    <property type="entry name" value="TrmB-like"/>
</dbReference>
<dbReference type="GO" id="GO:0006355">
    <property type="term" value="P:regulation of DNA-templated transcription"/>
    <property type="evidence" value="ECO:0007669"/>
    <property type="project" value="UniProtKB-ARBA"/>
</dbReference>
<dbReference type="Proteomes" id="UP000245125">
    <property type="component" value="Unassembled WGS sequence"/>
</dbReference>
<dbReference type="InterPro" id="IPR002831">
    <property type="entry name" value="Tscrpt_reg_TrmB_N"/>
</dbReference>
<dbReference type="PANTHER" id="PTHR34293:SF1">
    <property type="entry name" value="HTH-TYPE TRANSCRIPTIONAL REGULATOR TRMBL2"/>
    <property type="match status" value="1"/>
</dbReference>
<keyword evidence="2" id="KW-0413">Isomerase</keyword>
<protein>
    <submittedName>
        <fullName evidence="2">Glucose-6-phosphate isomerase</fullName>
        <ecNumber evidence="2">5.3.1.9</ecNumber>
    </submittedName>
</protein>
<dbReference type="CDD" id="cd09124">
    <property type="entry name" value="PLDc_like_TrmB_middle"/>
    <property type="match status" value="1"/>
</dbReference>
<dbReference type="SUPFAM" id="SSF46785">
    <property type="entry name" value="Winged helix' DNA-binding domain"/>
    <property type="match status" value="1"/>
</dbReference>
<dbReference type="AlphaFoldDB" id="A0A2U3QE15"/>
<organism evidence="2 3">
    <name type="scientific">Candidatus Sulfobium mesophilum</name>
    <dbReference type="NCBI Taxonomy" id="2016548"/>
    <lineage>
        <taxon>Bacteria</taxon>
        <taxon>Pseudomonadati</taxon>
        <taxon>Nitrospirota</taxon>
        <taxon>Nitrospiria</taxon>
        <taxon>Nitrospirales</taxon>
        <taxon>Nitrospiraceae</taxon>
        <taxon>Candidatus Sulfobium</taxon>
    </lineage>
</organism>
<dbReference type="GO" id="GO:0004347">
    <property type="term" value="F:glucose-6-phosphate isomerase activity"/>
    <property type="evidence" value="ECO:0007669"/>
    <property type="project" value="UniProtKB-EC"/>
</dbReference>
<name>A0A2U3QE15_9BACT</name>
<dbReference type="EC" id="5.3.1.9" evidence="2"/>
<dbReference type="Gene3D" id="1.10.10.10">
    <property type="entry name" value="Winged helix-like DNA-binding domain superfamily/Winged helix DNA-binding domain"/>
    <property type="match status" value="1"/>
</dbReference>
<reference evidence="3" key="1">
    <citation type="submission" date="2018-03" db="EMBL/GenBank/DDBJ databases">
        <authorList>
            <person name="Zecchin S."/>
        </authorList>
    </citation>
    <scope>NUCLEOTIDE SEQUENCE [LARGE SCALE GENOMIC DNA]</scope>
</reference>
<evidence type="ECO:0000313" key="3">
    <source>
        <dbReference type="Proteomes" id="UP000245125"/>
    </source>
</evidence>
<accession>A0A2U3QE15</accession>
<dbReference type="PANTHER" id="PTHR34293">
    <property type="entry name" value="HTH-TYPE TRANSCRIPTIONAL REGULATOR TRMBL2"/>
    <property type="match status" value="1"/>
</dbReference>
<evidence type="ECO:0000259" key="1">
    <source>
        <dbReference type="Pfam" id="PF01978"/>
    </source>
</evidence>
<keyword evidence="3" id="KW-1185">Reference proteome</keyword>
<dbReference type="CDD" id="cd00090">
    <property type="entry name" value="HTH_ARSR"/>
    <property type="match status" value="1"/>
</dbReference>
<dbReference type="InterPro" id="IPR036388">
    <property type="entry name" value="WH-like_DNA-bd_sf"/>
</dbReference>